<accession>A0A0F9N5J2</accession>
<dbReference type="GO" id="GO:0045892">
    <property type="term" value="P:negative regulation of DNA-templated transcription"/>
    <property type="evidence" value="ECO:0007669"/>
    <property type="project" value="TreeGrafter"/>
</dbReference>
<dbReference type="PANTHER" id="PTHR33202">
    <property type="entry name" value="ZINC UPTAKE REGULATION PROTEIN"/>
    <property type="match status" value="1"/>
</dbReference>
<dbReference type="GO" id="GO:0000976">
    <property type="term" value="F:transcription cis-regulatory region binding"/>
    <property type="evidence" value="ECO:0007669"/>
    <property type="project" value="TreeGrafter"/>
</dbReference>
<evidence type="ECO:0008006" key="12">
    <source>
        <dbReference type="Google" id="ProtNLM"/>
    </source>
</evidence>
<dbReference type="InterPro" id="IPR043135">
    <property type="entry name" value="Fur_C"/>
</dbReference>
<dbReference type="PANTHER" id="PTHR33202:SF2">
    <property type="entry name" value="FERRIC UPTAKE REGULATION PROTEIN"/>
    <property type="match status" value="1"/>
</dbReference>
<keyword evidence="7" id="KW-0862">Zinc</keyword>
<dbReference type="AlphaFoldDB" id="A0A0F9N5J2"/>
<evidence type="ECO:0000256" key="10">
    <source>
        <dbReference type="ARBA" id="ARBA00023163"/>
    </source>
</evidence>
<gene>
    <name evidence="11" type="ORF">LCGC14_1070540</name>
</gene>
<dbReference type="EMBL" id="LAZR01004606">
    <property type="protein sequence ID" value="KKN07102.1"/>
    <property type="molecule type" value="Genomic_DNA"/>
</dbReference>
<keyword evidence="10" id="KW-0804">Transcription</keyword>
<dbReference type="GO" id="GO:0008270">
    <property type="term" value="F:zinc ion binding"/>
    <property type="evidence" value="ECO:0007669"/>
    <property type="project" value="TreeGrafter"/>
</dbReference>
<evidence type="ECO:0000256" key="4">
    <source>
        <dbReference type="ARBA" id="ARBA00022490"/>
    </source>
</evidence>
<dbReference type="InterPro" id="IPR036390">
    <property type="entry name" value="WH_DNA-bd_sf"/>
</dbReference>
<evidence type="ECO:0000256" key="6">
    <source>
        <dbReference type="ARBA" id="ARBA00022723"/>
    </source>
</evidence>
<reference evidence="11" key="1">
    <citation type="journal article" date="2015" name="Nature">
        <title>Complex archaea that bridge the gap between prokaryotes and eukaryotes.</title>
        <authorList>
            <person name="Spang A."/>
            <person name="Saw J.H."/>
            <person name="Jorgensen S.L."/>
            <person name="Zaremba-Niedzwiedzka K."/>
            <person name="Martijn J."/>
            <person name="Lind A.E."/>
            <person name="van Eijk R."/>
            <person name="Schleper C."/>
            <person name="Guy L."/>
            <person name="Ettema T.J."/>
        </authorList>
    </citation>
    <scope>NUCLEOTIDE SEQUENCE</scope>
</reference>
<dbReference type="GO" id="GO:0003700">
    <property type="term" value="F:DNA-binding transcription factor activity"/>
    <property type="evidence" value="ECO:0007669"/>
    <property type="project" value="InterPro"/>
</dbReference>
<dbReference type="SUPFAM" id="SSF46785">
    <property type="entry name" value="Winged helix' DNA-binding domain"/>
    <property type="match status" value="1"/>
</dbReference>
<dbReference type="Gene3D" id="3.30.1490.190">
    <property type="match status" value="1"/>
</dbReference>
<sequence length="196" mass="23200">MHLNFEFVIVFATWVQKKNCTFVNRRRRHPIMAASKNQEIVKNVFTTFLGENGHRKTPERYAILQEIYDSEEHFDIESLYIGMKNKNYRVSRATLYNTIELLLECKLVRKHQFGKNQAQYEKSYFDRQHDHVILTDTGEVVEFCDPRIQSIKKTIEEVFDIKINTHSLYFYGTRNSPDAEVDAPVETVKKKEKTNS</sequence>
<name>A0A0F9N5J2_9ZZZZ</name>
<proteinExistence type="inferred from homology"/>
<comment type="caution">
    <text evidence="11">The sequence shown here is derived from an EMBL/GenBank/DDBJ whole genome shotgun (WGS) entry which is preliminary data.</text>
</comment>
<evidence type="ECO:0000256" key="8">
    <source>
        <dbReference type="ARBA" id="ARBA00023015"/>
    </source>
</evidence>
<evidence type="ECO:0000256" key="3">
    <source>
        <dbReference type="ARBA" id="ARBA00011738"/>
    </source>
</evidence>
<dbReference type="GO" id="GO:1900376">
    <property type="term" value="P:regulation of secondary metabolite biosynthetic process"/>
    <property type="evidence" value="ECO:0007669"/>
    <property type="project" value="TreeGrafter"/>
</dbReference>
<keyword evidence="9" id="KW-0238">DNA-binding</keyword>
<dbReference type="InterPro" id="IPR036388">
    <property type="entry name" value="WH-like_DNA-bd_sf"/>
</dbReference>
<keyword evidence="8" id="KW-0805">Transcription regulation</keyword>
<evidence type="ECO:0000256" key="9">
    <source>
        <dbReference type="ARBA" id="ARBA00023125"/>
    </source>
</evidence>
<organism evidence="11">
    <name type="scientific">marine sediment metagenome</name>
    <dbReference type="NCBI Taxonomy" id="412755"/>
    <lineage>
        <taxon>unclassified sequences</taxon>
        <taxon>metagenomes</taxon>
        <taxon>ecological metagenomes</taxon>
    </lineage>
</organism>
<comment type="subunit">
    <text evidence="3">Homodimer.</text>
</comment>
<keyword evidence="6" id="KW-0479">Metal-binding</keyword>
<comment type="similarity">
    <text evidence="2">Belongs to the Fur family.</text>
</comment>
<dbReference type="Gene3D" id="1.10.10.10">
    <property type="entry name" value="Winged helix-like DNA-binding domain superfamily/Winged helix DNA-binding domain"/>
    <property type="match status" value="1"/>
</dbReference>
<keyword evidence="5" id="KW-0678">Repressor</keyword>
<protein>
    <recommendedName>
        <fullName evidence="12">Ferric uptake regulation protein</fullName>
    </recommendedName>
</protein>
<dbReference type="GO" id="GO:0005829">
    <property type="term" value="C:cytosol"/>
    <property type="evidence" value="ECO:0007669"/>
    <property type="project" value="TreeGrafter"/>
</dbReference>
<evidence type="ECO:0000256" key="7">
    <source>
        <dbReference type="ARBA" id="ARBA00022833"/>
    </source>
</evidence>
<comment type="subcellular location">
    <subcellularLocation>
        <location evidence="1">Cytoplasm</location>
    </subcellularLocation>
</comment>
<evidence type="ECO:0000256" key="1">
    <source>
        <dbReference type="ARBA" id="ARBA00004496"/>
    </source>
</evidence>
<evidence type="ECO:0000256" key="2">
    <source>
        <dbReference type="ARBA" id="ARBA00007957"/>
    </source>
</evidence>
<evidence type="ECO:0000256" key="5">
    <source>
        <dbReference type="ARBA" id="ARBA00022491"/>
    </source>
</evidence>
<evidence type="ECO:0000313" key="11">
    <source>
        <dbReference type="EMBL" id="KKN07102.1"/>
    </source>
</evidence>
<keyword evidence="4" id="KW-0963">Cytoplasm</keyword>
<dbReference type="CDD" id="cd07153">
    <property type="entry name" value="Fur_like"/>
    <property type="match status" value="1"/>
</dbReference>
<dbReference type="InterPro" id="IPR002481">
    <property type="entry name" value="FUR"/>
</dbReference>
<dbReference type="Pfam" id="PF01475">
    <property type="entry name" value="FUR"/>
    <property type="match status" value="1"/>
</dbReference>